<evidence type="ECO:0000256" key="2">
    <source>
        <dbReference type="SAM" id="MobiDB-lite"/>
    </source>
</evidence>
<feature type="region of interest" description="Disordered" evidence="2">
    <location>
        <begin position="1"/>
        <end position="47"/>
    </location>
</feature>
<evidence type="ECO:0000256" key="1">
    <source>
        <dbReference type="SAM" id="Coils"/>
    </source>
</evidence>
<dbReference type="AlphaFoldDB" id="A0A5T2CX80"/>
<gene>
    <name evidence="3" type="ORF">D3H84_08395</name>
</gene>
<evidence type="ECO:0000313" key="3">
    <source>
        <dbReference type="EMBL" id="EAM0448050.1"/>
    </source>
</evidence>
<evidence type="ECO:0008006" key="4">
    <source>
        <dbReference type="Google" id="ProtNLM"/>
    </source>
</evidence>
<name>A0A5T2CX80_CAMCO</name>
<protein>
    <recommendedName>
        <fullName evidence="4">Scaffolding protein</fullName>
    </recommendedName>
</protein>
<keyword evidence="1" id="KW-0175">Coiled coil</keyword>
<proteinExistence type="predicted"/>
<dbReference type="EMBL" id="AACTJP010000027">
    <property type="protein sequence ID" value="EAM0448050.1"/>
    <property type="molecule type" value="Genomic_DNA"/>
</dbReference>
<accession>A0A5T2CX80</accession>
<reference evidence="3" key="1">
    <citation type="submission" date="2018-09" db="EMBL/GenBank/DDBJ databases">
        <authorList>
            <consortium name="NARMS: The National Antimicrobial Resistance Monitoring System"/>
        </authorList>
    </citation>
    <scope>NUCLEOTIDE SEQUENCE</scope>
    <source>
        <strain evidence="3">FSIS11813124</strain>
    </source>
</reference>
<feature type="coiled-coil region" evidence="1">
    <location>
        <begin position="98"/>
        <end position="134"/>
    </location>
</feature>
<sequence length="218" mass="24397">MENDALKDLMQAISDEGDTGQATNNKDSAQVAENEPTNEPTQVADNEPDYKAMFETYKSENDSKLNALMSELETLKNPKKEPSEQELQREQYLKELGLDGLDEKLKRLEELDKKQRDKEEQDALIAKYAQVESELRKAYPDADLKAMAELATKLNGLGEGNIDSWKTLLNLVGKSNNAKKAEDLSSANNNVRTSDFNDKLKKGEVSEIDLGKELLSLV</sequence>
<comment type="caution">
    <text evidence="3">The sequence shown here is derived from an EMBL/GenBank/DDBJ whole genome shotgun (WGS) entry which is preliminary data.</text>
</comment>
<organism evidence="3">
    <name type="scientific">Campylobacter coli</name>
    <dbReference type="NCBI Taxonomy" id="195"/>
    <lineage>
        <taxon>Bacteria</taxon>
        <taxon>Pseudomonadati</taxon>
        <taxon>Campylobacterota</taxon>
        <taxon>Epsilonproteobacteria</taxon>
        <taxon>Campylobacterales</taxon>
        <taxon>Campylobacteraceae</taxon>
        <taxon>Campylobacter</taxon>
    </lineage>
</organism>
<feature type="compositionally biased region" description="Polar residues" evidence="2">
    <location>
        <begin position="35"/>
        <end position="44"/>
    </location>
</feature>